<dbReference type="OrthoDB" id="9805123at2"/>
<evidence type="ECO:0000259" key="1">
    <source>
        <dbReference type="Pfam" id="PF01738"/>
    </source>
</evidence>
<dbReference type="GO" id="GO:0016787">
    <property type="term" value="F:hydrolase activity"/>
    <property type="evidence" value="ECO:0007669"/>
    <property type="project" value="InterPro"/>
</dbReference>
<dbReference type="Proteomes" id="UP000199063">
    <property type="component" value="Unassembled WGS sequence"/>
</dbReference>
<dbReference type="Gene3D" id="1.10.10.800">
    <property type="match status" value="1"/>
</dbReference>
<dbReference type="EMBL" id="FNHI01000022">
    <property type="protein sequence ID" value="SDN22579.1"/>
    <property type="molecule type" value="Genomic_DNA"/>
</dbReference>
<proteinExistence type="predicted"/>
<dbReference type="InterPro" id="IPR002925">
    <property type="entry name" value="Dienelactn_hydro"/>
</dbReference>
<dbReference type="InterPro" id="IPR029058">
    <property type="entry name" value="AB_hydrolase_fold"/>
</dbReference>
<dbReference type="InterPro" id="IPR051411">
    <property type="entry name" value="Polyketide_trans_af380"/>
</dbReference>
<dbReference type="AlphaFoldDB" id="A0A1G9ZMG7"/>
<protein>
    <recommendedName>
        <fullName evidence="1">Dienelactone hydrolase domain-containing protein</fullName>
    </recommendedName>
</protein>
<feature type="domain" description="Dienelactone hydrolase" evidence="1">
    <location>
        <begin position="15"/>
        <end position="132"/>
    </location>
</feature>
<evidence type="ECO:0000313" key="3">
    <source>
        <dbReference type="Proteomes" id="UP000199063"/>
    </source>
</evidence>
<dbReference type="STRING" id="1196353.SAMN05444921_1229"/>
<dbReference type="PANTHER" id="PTHR47751:SF1">
    <property type="entry name" value="SUPERFAMILY HYDROLASE, PUTATIVE (AFU_ORTHOLOGUE AFUA_2G16580)-RELATED"/>
    <property type="match status" value="1"/>
</dbReference>
<dbReference type="Pfam" id="PF01738">
    <property type="entry name" value="DLH"/>
    <property type="match status" value="1"/>
</dbReference>
<sequence length="304" mass="32284">MKVAVTFPSAGLQLAGILFTPDDHTGAPLPAVVVSHPGGGVKEQTASIYAERLAREGFAALVFDAAYQGDSEGYPRGLENPFQRAEDVRAAVSHLSTRDGIAPARIGALGICASGGYVPFAAQTDHRIKAVATVSAVDVCSLLVEGLGRGQGPEVLQSLLDQAGAARTAEARGEAPAVLNWAPEGPEGLEEAPTLYREAQNYYRTPRGGHCNSNNEWPLRSIDHIAQFDPYAMIELIAPRPVLMIVGSESDTAYFSREAIGKAREPKELFVVDGATHISLYDQDAHVVPAVAKLADFFGQHLTA</sequence>
<name>A0A1G9ZMG7_9ACTN</name>
<accession>A0A1G9ZMG7</accession>
<dbReference type="SUPFAM" id="SSF53474">
    <property type="entry name" value="alpha/beta-Hydrolases"/>
    <property type="match status" value="1"/>
</dbReference>
<dbReference type="PANTHER" id="PTHR47751">
    <property type="entry name" value="SUPERFAMILY HYDROLASE, PUTATIVE (AFU_ORTHOLOGUE AFUA_2G16580)-RELATED"/>
    <property type="match status" value="1"/>
</dbReference>
<evidence type="ECO:0000313" key="2">
    <source>
        <dbReference type="EMBL" id="SDN22579.1"/>
    </source>
</evidence>
<gene>
    <name evidence="2" type="ORF">SAMN05444921_1229</name>
</gene>
<organism evidence="2 3">
    <name type="scientific">Streptomyces wuyuanensis</name>
    <dbReference type="NCBI Taxonomy" id="1196353"/>
    <lineage>
        <taxon>Bacteria</taxon>
        <taxon>Bacillati</taxon>
        <taxon>Actinomycetota</taxon>
        <taxon>Actinomycetes</taxon>
        <taxon>Kitasatosporales</taxon>
        <taxon>Streptomycetaceae</taxon>
        <taxon>Streptomyces</taxon>
    </lineage>
</organism>
<keyword evidence="3" id="KW-1185">Reference proteome</keyword>
<dbReference type="GeneID" id="40832779"/>
<dbReference type="Gene3D" id="3.40.50.1820">
    <property type="entry name" value="alpha/beta hydrolase"/>
    <property type="match status" value="1"/>
</dbReference>
<reference evidence="3" key="1">
    <citation type="submission" date="2016-10" db="EMBL/GenBank/DDBJ databases">
        <authorList>
            <person name="Varghese N."/>
            <person name="Submissions S."/>
        </authorList>
    </citation>
    <scope>NUCLEOTIDE SEQUENCE [LARGE SCALE GENOMIC DNA]</scope>
    <source>
        <strain evidence="3">CGMCC 4.7042</strain>
    </source>
</reference>
<dbReference type="RefSeq" id="WP_093659617.1">
    <property type="nucleotide sequence ID" value="NZ_FNHI01000022.1"/>
</dbReference>